<dbReference type="RefSeq" id="WP_144066413.1">
    <property type="nucleotide sequence ID" value="NZ_CP059343.1"/>
</dbReference>
<keyword evidence="3" id="KW-1185">Reference proteome</keyword>
<feature type="transmembrane region" description="Helical" evidence="1">
    <location>
        <begin position="94"/>
        <end position="120"/>
    </location>
</feature>
<evidence type="ECO:0000313" key="2">
    <source>
        <dbReference type="EMBL" id="QMS56323.1"/>
    </source>
</evidence>
<reference evidence="3" key="1">
    <citation type="submission" date="2017-08" db="EMBL/GenBank/DDBJ databases">
        <title>Draft Genome Sequence of Kocuria varians 80.</title>
        <authorList>
            <person name="Minaev M."/>
            <person name="Kurbakov K.A."/>
            <person name="Solodovnikova G.I."/>
            <person name="Kuznetsova O.A."/>
            <person name="Lisitsyn A.B."/>
        </authorList>
    </citation>
    <scope>NUCLEOTIDE SEQUENCE [LARGE SCALE GENOMIC DNA]</scope>
    <source>
        <strain evidence="3">80</strain>
    </source>
</reference>
<keyword evidence="1" id="KW-0812">Transmembrane</keyword>
<evidence type="ECO:0000256" key="1">
    <source>
        <dbReference type="SAM" id="Phobius"/>
    </source>
</evidence>
<dbReference type="AlphaFoldDB" id="A0A7D7Q807"/>
<proteinExistence type="predicted"/>
<evidence type="ECO:0000313" key="3">
    <source>
        <dbReference type="Proteomes" id="UP000216825"/>
    </source>
</evidence>
<feature type="transmembrane region" description="Helical" evidence="1">
    <location>
        <begin position="141"/>
        <end position="167"/>
    </location>
</feature>
<reference evidence="2 3" key="2">
    <citation type="submission" date="2020-07" db="EMBL/GenBank/DDBJ databases">
        <title>Genome of starter culture bacteria Kocuria salsicia reveals its technological properties and safety for usage in meat industry.</title>
        <authorList>
            <person name="Michael M."/>
            <person name="Konstantin K."/>
            <person name="Evgenii K."/>
            <person name="Galina S."/>
            <person name="Oksana K."/>
            <person name="Andrei L."/>
        </authorList>
    </citation>
    <scope>NUCLEOTIDE SEQUENCE [LARGE SCALE GENOMIC DNA]</scope>
    <source>
        <strain evidence="2 3">80</strain>
    </source>
</reference>
<accession>A0A7D7Q807</accession>
<dbReference type="Proteomes" id="UP000216825">
    <property type="component" value="Chromosome"/>
</dbReference>
<organism evidence="2 3">
    <name type="scientific">Kocuria varians</name>
    <name type="common">Micrococcus varians</name>
    <dbReference type="NCBI Taxonomy" id="1272"/>
    <lineage>
        <taxon>Bacteria</taxon>
        <taxon>Bacillati</taxon>
        <taxon>Actinomycetota</taxon>
        <taxon>Actinomycetes</taxon>
        <taxon>Micrococcales</taxon>
        <taxon>Micrococcaceae</taxon>
        <taxon>Kocuria</taxon>
    </lineage>
</organism>
<dbReference type="EMBL" id="CP059343">
    <property type="protein sequence ID" value="QMS56323.1"/>
    <property type="molecule type" value="Genomic_DNA"/>
</dbReference>
<name>A0A7D7Q807_KOCVA</name>
<protein>
    <submittedName>
        <fullName evidence="2">Uncharacterized protein</fullName>
    </submittedName>
</protein>
<feature type="transmembrane region" description="Helical" evidence="1">
    <location>
        <begin position="348"/>
        <end position="374"/>
    </location>
</feature>
<keyword evidence="1" id="KW-1133">Transmembrane helix</keyword>
<gene>
    <name evidence="2" type="ORF">CIB50_0001026</name>
</gene>
<dbReference type="KEGG" id="kvr:CIB50_0001026"/>
<keyword evidence="1" id="KW-0472">Membrane</keyword>
<sequence>MSSIRTDSVPTSDRSFDPDDFVRRAASEIRVQRPRSERWTDIYLVVVIGAALLAWGWGFANALHAQVVMLVEAAAPSGALHREAAPWLGPGAPVVGAVALFLGVWGLVLRTLLAFGPLGIDPVRAFWVWRLPTRPAGRWSGTTWVFLSGSLLCCGGTGVCLGFMFVWLGQAPWWVVLALLAVGCLGGVACFFLAVRMQARRAEVTRAGDLPGWELRRAGTAARHLRNSALLASGAGMREALDAARARRQCDRSAAGTIPPWVRGPCRALLYATYAAEDVPRAARSHLTAVAAVLLALVLFSQTVLLAAWAALLVIAFRGLRTGTAYTGDVASGSAAERLFPLTPTASAWIHLTVPCVVNAVILGTTSLLTAIACQVPAVPLALLGLASGVGVGATGVRRMLSPPSDPAEPPAETVIGPVPRGQLSAAFRGVPAVLLLSALIAVTLMNPALWPATFRIAAVLVGIALLLALRTGRRV</sequence>
<feature type="transmembrane region" description="Helical" evidence="1">
    <location>
        <begin position="290"/>
        <end position="317"/>
    </location>
</feature>
<feature type="transmembrane region" description="Helical" evidence="1">
    <location>
        <begin position="42"/>
        <end position="60"/>
    </location>
</feature>
<feature type="transmembrane region" description="Helical" evidence="1">
    <location>
        <begin position="173"/>
        <end position="195"/>
    </location>
</feature>
<feature type="transmembrane region" description="Helical" evidence="1">
    <location>
        <begin position="453"/>
        <end position="470"/>
    </location>
</feature>